<evidence type="ECO:0000256" key="2">
    <source>
        <dbReference type="ARBA" id="ARBA00022475"/>
    </source>
</evidence>
<evidence type="ECO:0000256" key="6">
    <source>
        <dbReference type="ARBA" id="ARBA00023136"/>
    </source>
</evidence>
<feature type="transmembrane region" description="Helical" evidence="9">
    <location>
        <begin position="134"/>
        <end position="154"/>
    </location>
</feature>
<comment type="subcellular location">
    <subcellularLocation>
        <location evidence="1">Cell membrane</location>
        <topology evidence="1">Multi-pass membrane protein</topology>
    </subcellularLocation>
</comment>
<dbReference type="RefSeq" id="WP_188803829.1">
    <property type="nucleotide sequence ID" value="NZ_BAAAOU010000003.1"/>
</dbReference>
<reference evidence="13" key="1">
    <citation type="journal article" date="2019" name="Int. J. Syst. Evol. Microbiol.">
        <title>The Global Catalogue of Microorganisms (GCM) 10K type strain sequencing project: providing services to taxonomists for standard genome sequencing and annotation.</title>
        <authorList>
            <consortium name="The Broad Institute Genomics Platform"/>
            <consortium name="The Broad Institute Genome Sequencing Center for Infectious Disease"/>
            <person name="Wu L."/>
            <person name="Ma J."/>
        </authorList>
    </citation>
    <scope>NUCLEOTIDE SEQUENCE [LARGE SCALE GENOMIC DNA]</scope>
    <source>
        <strain evidence="13">CGMCC 1.7064</strain>
    </source>
</reference>
<evidence type="ECO:0000256" key="4">
    <source>
        <dbReference type="ARBA" id="ARBA00022737"/>
    </source>
</evidence>
<evidence type="ECO:0000313" key="13">
    <source>
        <dbReference type="Proteomes" id="UP000642509"/>
    </source>
</evidence>
<evidence type="ECO:0000256" key="3">
    <source>
        <dbReference type="ARBA" id="ARBA00022692"/>
    </source>
</evidence>
<evidence type="ECO:0000313" key="12">
    <source>
        <dbReference type="EMBL" id="GGO41304.1"/>
    </source>
</evidence>
<keyword evidence="5 8" id="KW-1133">Transmembrane helix</keyword>
<evidence type="ECO:0000256" key="1">
    <source>
        <dbReference type="ARBA" id="ARBA00004651"/>
    </source>
</evidence>
<dbReference type="InterPro" id="IPR051676">
    <property type="entry name" value="UPF0053_domain"/>
</dbReference>
<dbReference type="InterPro" id="IPR002550">
    <property type="entry name" value="CNNM"/>
</dbReference>
<feature type="domain" description="CNNM transmembrane" evidence="11">
    <location>
        <begin position="1"/>
        <end position="201"/>
    </location>
</feature>
<keyword evidence="6 8" id="KW-0472">Membrane</keyword>
<proteinExistence type="predicted"/>
<feature type="transmembrane region" description="Helical" evidence="9">
    <location>
        <begin position="50"/>
        <end position="76"/>
    </location>
</feature>
<sequence length="345" mass="37482">MDTVGIALTVVLLAANFFFVGAEFSLIAARRSIVEPKAEEGGRGAKMTLWAIENVSLMMAGAQLGITVCSLALGYVTKPMIVYALQGPFEAWGIPATMIDTIAYIIAYALVTYLHVVLGEMVPKNIALAGPERMAFILGPALVVVVRALQPLLWTMNAMGNGILRLFKVEPKNEVASTFTRDEVAGLVGESREGGLLDHQDERLLLGALTFEERSVQSIVIPLHEVVTLPAGCTPEQIEKVAANGYSRFPVQAEDGSLNGYIHVKDLLGLDPAARTVPVPDRLVRQLPRLHVEDHLQSSLRRMQRDGAHLALAVDESGHPYGVVTLEDMLEELVGQIRDDSRATR</sequence>
<gene>
    <name evidence="12" type="ORF">GCM10010977_05040</name>
</gene>
<keyword evidence="4" id="KW-0677">Repeat</keyword>
<dbReference type="PROSITE" id="PS51371">
    <property type="entry name" value="CBS"/>
    <property type="match status" value="1"/>
</dbReference>
<keyword evidence="3 8" id="KW-0812">Transmembrane</keyword>
<evidence type="ECO:0000256" key="5">
    <source>
        <dbReference type="ARBA" id="ARBA00022989"/>
    </source>
</evidence>
<feature type="domain" description="CBS" evidence="10">
    <location>
        <begin position="283"/>
        <end position="341"/>
    </location>
</feature>
<name>A0ABQ2LP34_9MICC</name>
<dbReference type="PROSITE" id="PS51846">
    <property type="entry name" value="CNNM"/>
    <property type="match status" value="1"/>
</dbReference>
<dbReference type="Proteomes" id="UP000642509">
    <property type="component" value="Unassembled WGS sequence"/>
</dbReference>
<keyword evidence="7" id="KW-0129">CBS domain</keyword>
<protein>
    <submittedName>
        <fullName evidence="12">Membrane protein</fullName>
    </submittedName>
</protein>
<evidence type="ECO:0000256" key="7">
    <source>
        <dbReference type="PROSITE-ProRule" id="PRU00703"/>
    </source>
</evidence>
<evidence type="ECO:0000259" key="10">
    <source>
        <dbReference type="PROSITE" id="PS51371"/>
    </source>
</evidence>
<organism evidence="12 13">
    <name type="scientific">Citricoccus zhacaiensis</name>
    <dbReference type="NCBI Taxonomy" id="489142"/>
    <lineage>
        <taxon>Bacteria</taxon>
        <taxon>Bacillati</taxon>
        <taxon>Actinomycetota</taxon>
        <taxon>Actinomycetes</taxon>
        <taxon>Micrococcales</taxon>
        <taxon>Micrococcaceae</taxon>
        <taxon>Citricoccus</taxon>
    </lineage>
</organism>
<keyword evidence="2" id="KW-1003">Cell membrane</keyword>
<feature type="transmembrane region" description="Helical" evidence="9">
    <location>
        <begin position="102"/>
        <end position="122"/>
    </location>
</feature>
<dbReference type="PANTHER" id="PTHR43099:SF5">
    <property type="entry name" value="HLYC_CORC FAMILY TRANSPORTER"/>
    <property type="match status" value="1"/>
</dbReference>
<evidence type="ECO:0000259" key="11">
    <source>
        <dbReference type="PROSITE" id="PS51846"/>
    </source>
</evidence>
<evidence type="ECO:0000256" key="8">
    <source>
        <dbReference type="PROSITE-ProRule" id="PRU01193"/>
    </source>
</evidence>
<comment type="caution">
    <text evidence="12">The sequence shown here is derived from an EMBL/GenBank/DDBJ whole genome shotgun (WGS) entry which is preliminary data.</text>
</comment>
<dbReference type="InterPro" id="IPR000644">
    <property type="entry name" value="CBS_dom"/>
</dbReference>
<dbReference type="Pfam" id="PF00571">
    <property type="entry name" value="CBS"/>
    <property type="match status" value="2"/>
</dbReference>
<dbReference type="EMBL" id="BMLQ01000001">
    <property type="protein sequence ID" value="GGO41304.1"/>
    <property type="molecule type" value="Genomic_DNA"/>
</dbReference>
<feature type="transmembrane region" description="Helical" evidence="9">
    <location>
        <begin position="6"/>
        <end position="29"/>
    </location>
</feature>
<dbReference type="SUPFAM" id="SSF54631">
    <property type="entry name" value="CBS-domain pair"/>
    <property type="match status" value="1"/>
</dbReference>
<dbReference type="Gene3D" id="3.10.580.10">
    <property type="entry name" value="CBS-domain"/>
    <property type="match status" value="1"/>
</dbReference>
<dbReference type="Pfam" id="PF01595">
    <property type="entry name" value="CNNM"/>
    <property type="match status" value="1"/>
</dbReference>
<dbReference type="CDD" id="cd04590">
    <property type="entry name" value="CBS_pair_CorC_HlyC_assoc"/>
    <property type="match status" value="1"/>
</dbReference>
<keyword evidence="13" id="KW-1185">Reference proteome</keyword>
<dbReference type="InterPro" id="IPR046342">
    <property type="entry name" value="CBS_dom_sf"/>
</dbReference>
<accession>A0ABQ2LP34</accession>
<evidence type="ECO:0000256" key="9">
    <source>
        <dbReference type="SAM" id="Phobius"/>
    </source>
</evidence>
<dbReference type="InterPro" id="IPR044751">
    <property type="entry name" value="Ion_transp-like_CBS"/>
</dbReference>
<dbReference type="PANTHER" id="PTHR43099">
    <property type="entry name" value="UPF0053 PROTEIN YRKA"/>
    <property type="match status" value="1"/>
</dbReference>